<sequence length="61" mass="6925">MKGPAHRAKVAKAAEAAAAQNFNVCLNKSDSDSDEEWTPDMERKKRAMGNIHRDFSYYYMA</sequence>
<evidence type="ECO:0000313" key="1">
    <source>
        <dbReference type="EMBL" id="KAH3822439.1"/>
    </source>
</evidence>
<dbReference type="Proteomes" id="UP000828390">
    <property type="component" value="Unassembled WGS sequence"/>
</dbReference>
<dbReference type="EMBL" id="JAIWYP010000005">
    <property type="protein sequence ID" value="KAH3822439.1"/>
    <property type="molecule type" value="Genomic_DNA"/>
</dbReference>
<dbReference type="AlphaFoldDB" id="A0A9D4JTM6"/>
<name>A0A9D4JTM6_DREPO</name>
<evidence type="ECO:0000313" key="2">
    <source>
        <dbReference type="Proteomes" id="UP000828390"/>
    </source>
</evidence>
<accession>A0A9D4JTM6</accession>
<comment type="caution">
    <text evidence="1">The sequence shown here is derived from an EMBL/GenBank/DDBJ whole genome shotgun (WGS) entry which is preliminary data.</text>
</comment>
<gene>
    <name evidence="1" type="ORF">DPMN_124217</name>
</gene>
<reference evidence="1" key="1">
    <citation type="journal article" date="2019" name="bioRxiv">
        <title>The Genome of the Zebra Mussel, Dreissena polymorpha: A Resource for Invasive Species Research.</title>
        <authorList>
            <person name="McCartney M.A."/>
            <person name="Auch B."/>
            <person name="Kono T."/>
            <person name="Mallez S."/>
            <person name="Zhang Y."/>
            <person name="Obille A."/>
            <person name="Becker A."/>
            <person name="Abrahante J.E."/>
            <person name="Garbe J."/>
            <person name="Badalamenti J.P."/>
            <person name="Herman A."/>
            <person name="Mangelson H."/>
            <person name="Liachko I."/>
            <person name="Sullivan S."/>
            <person name="Sone E.D."/>
            <person name="Koren S."/>
            <person name="Silverstein K.A.T."/>
            <person name="Beckman K.B."/>
            <person name="Gohl D.M."/>
        </authorList>
    </citation>
    <scope>NUCLEOTIDE SEQUENCE</scope>
    <source>
        <strain evidence="1">Duluth1</strain>
        <tissue evidence="1">Whole animal</tissue>
    </source>
</reference>
<protein>
    <submittedName>
        <fullName evidence="1">Uncharacterized protein</fullName>
    </submittedName>
</protein>
<keyword evidence="2" id="KW-1185">Reference proteome</keyword>
<proteinExistence type="predicted"/>
<reference evidence="1" key="2">
    <citation type="submission" date="2020-11" db="EMBL/GenBank/DDBJ databases">
        <authorList>
            <person name="McCartney M.A."/>
            <person name="Auch B."/>
            <person name="Kono T."/>
            <person name="Mallez S."/>
            <person name="Becker A."/>
            <person name="Gohl D.M."/>
            <person name="Silverstein K.A.T."/>
            <person name="Koren S."/>
            <person name="Bechman K.B."/>
            <person name="Herman A."/>
            <person name="Abrahante J.E."/>
            <person name="Garbe J."/>
        </authorList>
    </citation>
    <scope>NUCLEOTIDE SEQUENCE</scope>
    <source>
        <strain evidence="1">Duluth1</strain>
        <tissue evidence="1">Whole animal</tissue>
    </source>
</reference>
<organism evidence="1 2">
    <name type="scientific">Dreissena polymorpha</name>
    <name type="common">Zebra mussel</name>
    <name type="synonym">Mytilus polymorpha</name>
    <dbReference type="NCBI Taxonomy" id="45954"/>
    <lineage>
        <taxon>Eukaryota</taxon>
        <taxon>Metazoa</taxon>
        <taxon>Spiralia</taxon>
        <taxon>Lophotrochozoa</taxon>
        <taxon>Mollusca</taxon>
        <taxon>Bivalvia</taxon>
        <taxon>Autobranchia</taxon>
        <taxon>Heteroconchia</taxon>
        <taxon>Euheterodonta</taxon>
        <taxon>Imparidentia</taxon>
        <taxon>Neoheterodontei</taxon>
        <taxon>Myida</taxon>
        <taxon>Dreissenoidea</taxon>
        <taxon>Dreissenidae</taxon>
        <taxon>Dreissena</taxon>
    </lineage>
</organism>